<keyword evidence="5" id="KW-1003">Cell membrane</keyword>
<evidence type="ECO:0000313" key="16">
    <source>
        <dbReference type="Proteomes" id="UP000005324"/>
    </source>
</evidence>
<comment type="similarity">
    <text evidence="3">Belongs to the glycosyltransferase 2 family. OpgH subfamily.</text>
</comment>
<dbReference type="GO" id="GO:0005886">
    <property type="term" value="C:plasma membrane"/>
    <property type="evidence" value="ECO:0007669"/>
    <property type="project" value="UniProtKB-SubCell"/>
</dbReference>
<feature type="transmembrane region" description="Helical" evidence="13">
    <location>
        <begin position="92"/>
        <end position="117"/>
    </location>
</feature>
<evidence type="ECO:0000256" key="4">
    <source>
        <dbReference type="ARBA" id="ARBA00020585"/>
    </source>
</evidence>
<gene>
    <name evidence="15" type="primary">ppx10</name>
    <name evidence="15" type="ORF">HMPREF0731_2064</name>
</gene>
<evidence type="ECO:0000256" key="3">
    <source>
        <dbReference type="ARBA" id="ARBA00009337"/>
    </source>
</evidence>
<keyword evidence="7 15" id="KW-0328">Glycosyltransferase</keyword>
<accession>D5RLV3</accession>
<feature type="transmembrane region" description="Helical" evidence="13">
    <location>
        <begin position="550"/>
        <end position="570"/>
    </location>
</feature>
<proteinExistence type="inferred from homology"/>
<evidence type="ECO:0000256" key="9">
    <source>
        <dbReference type="ARBA" id="ARBA00022692"/>
    </source>
</evidence>
<evidence type="ECO:0000256" key="5">
    <source>
        <dbReference type="ARBA" id="ARBA00022475"/>
    </source>
</evidence>
<keyword evidence="6" id="KW-0997">Cell inner membrane</keyword>
<comment type="caution">
    <text evidence="15">The sequence shown here is derived from an EMBL/GenBank/DDBJ whole genome shotgun (WGS) entry which is preliminary data.</text>
</comment>
<evidence type="ECO:0000256" key="2">
    <source>
        <dbReference type="ARBA" id="ARBA00005001"/>
    </source>
</evidence>
<dbReference type="SUPFAM" id="SSF53448">
    <property type="entry name" value="Nucleotide-diphospho-sugar transferases"/>
    <property type="match status" value="1"/>
</dbReference>
<evidence type="ECO:0000313" key="15">
    <source>
        <dbReference type="EMBL" id="EFH11712.1"/>
    </source>
</evidence>
<dbReference type="Proteomes" id="UP000005324">
    <property type="component" value="Unassembled WGS sequence"/>
</dbReference>
<evidence type="ECO:0000256" key="8">
    <source>
        <dbReference type="ARBA" id="ARBA00022679"/>
    </source>
</evidence>
<protein>
    <recommendedName>
        <fullName evidence="4">Glucans biosynthesis glucosyltransferase H</fullName>
    </recommendedName>
</protein>
<feature type="domain" description="Glycosyltransferase 2-like" evidence="14">
    <location>
        <begin position="247"/>
        <end position="432"/>
    </location>
</feature>
<dbReference type="Gene3D" id="3.90.550.10">
    <property type="entry name" value="Spore Coat Polysaccharide Biosynthesis Protein SpsA, Chain A"/>
    <property type="match status" value="1"/>
</dbReference>
<reference evidence="15 16" key="1">
    <citation type="submission" date="2010-04" db="EMBL/GenBank/DDBJ databases">
        <authorList>
            <person name="Qin X."/>
            <person name="Bachman B."/>
            <person name="Battles P."/>
            <person name="Bell A."/>
            <person name="Bess C."/>
            <person name="Bickham C."/>
            <person name="Chaboub L."/>
            <person name="Chen D."/>
            <person name="Coyle M."/>
            <person name="Deiros D.R."/>
            <person name="Dinh H."/>
            <person name="Forbes L."/>
            <person name="Fowler G."/>
            <person name="Francisco L."/>
            <person name="Fu Q."/>
            <person name="Gubbala S."/>
            <person name="Hale W."/>
            <person name="Han Y."/>
            <person name="Hemphill L."/>
            <person name="Highlander S.K."/>
            <person name="Hirani K."/>
            <person name="Hogues M."/>
            <person name="Jackson L."/>
            <person name="Jakkamsetti A."/>
            <person name="Javaid M."/>
            <person name="Jiang H."/>
            <person name="Korchina V."/>
            <person name="Kovar C."/>
            <person name="Lara F."/>
            <person name="Lee S."/>
            <person name="Mata R."/>
            <person name="Mathew T."/>
            <person name="Moen C."/>
            <person name="Morales K."/>
            <person name="Munidasa M."/>
            <person name="Nazareth L."/>
            <person name="Ngo R."/>
            <person name="Nguyen L."/>
            <person name="Okwuonu G."/>
            <person name="Ongeri F."/>
            <person name="Patil S."/>
            <person name="Petrosino J."/>
            <person name="Pham C."/>
            <person name="Pham P."/>
            <person name="Pu L.-L."/>
            <person name="Puazo M."/>
            <person name="Raj R."/>
            <person name="Reid J."/>
            <person name="Rouhana J."/>
            <person name="Saada N."/>
            <person name="Shang Y."/>
            <person name="Simmons D."/>
            <person name="Thornton R."/>
            <person name="Warren J."/>
            <person name="Weissenberger G."/>
            <person name="Zhang J."/>
            <person name="Zhang L."/>
            <person name="Zhou C."/>
            <person name="Zhu D."/>
            <person name="Muzny D."/>
            <person name="Worley K."/>
            <person name="Gibbs R."/>
        </authorList>
    </citation>
    <scope>NUCLEOTIDE SEQUENCE [LARGE SCALE GENOMIC DNA]</scope>
    <source>
        <strain evidence="15 16">ATCC 49957</strain>
    </source>
</reference>
<comment type="subcellular location">
    <subcellularLocation>
        <location evidence="1">Cell inner membrane</location>
        <topology evidence="1">Multi-pass membrane protein</topology>
    </subcellularLocation>
</comment>
<dbReference type="NCBIfam" id="NF003962">
    <property type="entry name" value="PRK05454.2-5"/>
    <property type="match status" value="1"/>
</dbReference>
<feature type="region of interest" description="Disordered" evidence="12">
    <location>
        <begin position="604"/>
        <end position="626"/>
    </location>
</feature>
<evidence type="ECO:0000256" key="11">
    <source>
        <dbReference type="ARBA" id="ARBA00023136"/>
    </source>
</evidence>
<evidence type="ECO:0000256" key="1">
    <source>
        <dbReference type="ARBA" id="ARBA00004429"/>
    </source>
</evidence>
<evidence type="ECO:0000256" key="7">
    <source>
        <dbReference type="ARBA" id="ARBA00022676"/>
    </source>
</evidence>
<keyword evidence="8 15" id="KW-0808">Transferase</keyword>
<dbReference type="InterPro" id="IPR050321">
    <property type="entry name" value="Glycosyltr_2/OpgH_subfam"/>
</dbReference>
<dbReference type="AlphaFoldDB" id="D5RLV3"/>
<feature type="transmembrane region" description="Helical" evidence="13">
    <location>
        <begin position="449"/>
        <end position="469"/>
    </location>
</feature>
<evidence type="ECO:0000259" key="14">
    <source>
        <dbReference type="Pfam" id="PF13632"/>
    </source>
</evidence>
<name>D5RLV3_9PROT</name>
<dbReference type="EMBL" id="ADVL01000330">
    <property type="protein sequence ID" value="EFH11712.1"/>
    <property type="molecule type" value="Genomic_DNA"/>
</dbReference>
<feature type="non-terminal residue" evidence="15">
    <location>
        <position position="1"/>
    </location>
</feature>
<dbReference type="HOGENOM" id="CLU_436533_0_0_5"/>
<evidence type="ECO:0000256" key="12">
    <source>
        <dbReference type="SAM" id="MobiDB-lite"/>
    </source>
</evidence>
<dbReference type="NCBIfam" id="NF003958">
    <property type="entry name" value="PRK05454.2-1"/>
    <property type="match status" value="1"/>
</dbReference>
<dbReference type="Pfam" id="PF13632">
    <property type="entry name" value="Glyco_trans_2_3"/>
    <property type="match status" value="1"/>
</dbReference>
<keyword evidence="10 13" id="KW-1133">Transmembrane helix</keyword>
<feature type="region of interest" description="Disordered" evidence="12">
    <location>
        <begin position="1"/>
        <end position="30"/>
    </location>
</feature>
<evidence type="ECO:0000256" key="13">
    <source>
        <dbReference type="SAM" id="Phobius"/>
    </source>
</evidence>
<dbReference type="GO" id="GO:0016758">
    <property type="term" value="F:hexosyltransferase activity"/>
    <property type="evidence" value="ECO:0007669"/>
    <property type="project" value="TreeGrafter"/>
</dbReference>
<dbReference type="PANTHER" id="PTHR43867:SF5">
    <property type="entry name" value="GLUCANS BIOSYNTHESIS GLUCOSYLTRANSFERASE H"/>
    <property type="match status" value="1"/>
</dbReference>
<keyword evidence="11 13" id="KW-0472">Membrane</keyword>
<keyword evidence="16" id="KW-1185">Reference proteome</keyword>
<dbReference type="InterPro" id="IPR001173">
    <property type="entry name" value="Glyco_trans_2-like"/>
</dbReference>
<feature type="transmembrane region" description="Helical" evidence="13">
    <location>
        <begin position="415"/>
        <end position="437"/>
    </location>
</feature>
<keyword evidence="9 13" id="KW-0812">Transmembrane</keyword>
<feature type="transmembrane region" description="Helical" evidence="13">
    <location>
        <begin position="64"/>
        <end position="86"/>
    </location>
</feature>
<organism evidence="15 16">
    <name type="scientific">Pseudoroseomonas cervicalis ATCC 49957</name>
    <dbReference type="NCBI Taxonomy" id="525371"/>
    <lineage>
        <taxon>Bacteria</taxon>
        <taxon>Pseudomonadati</taxon>
        <taxon>Pseudomonadota</taxon>
        <taxon>Alphaproteobacteria</taxon>
        <taxon>Acetobacterales</taxon>
        <taxon>Roseomonadaceae</taxon>
        <taxon>Roseomonas</taxon>
    </lineage>
</organism>
<evidence type="ECO:0000256" key="10">
    <source>
        <dbReference type="ARBA" id="ARBA00022989"/>
    </source>
</evidence>
<dbReference type="PANTHER" id="PTHR43867">
    <property type="entry name" value="CELLULOSE SYNTHASE CATALYTIC SUBUNIT A [UDP-FORMING]"/>
    <property type="match status" value="1"/>
</dbReference>
<comment type="pathway">
    <text evidence="2">Glycan metabolism; osmoregulated periplasmic glucan (OPG) biosynthesis.</text>
</comment>
<evidence type="ECO:0000256" key="6">
    <source>
        <dbReference type="ARBA" id="ARBA00022519"/>
    </source>
</evidence>
<dbReference type="InterPro" id="IPR029044">
    <property type="entry name" value="Nucleotide-diphossugar_trans"/>
</dbReference>
<sequence length="626" mass="66240">SRPEAPARRPAPGSAALRRRGAASSEGGGIARNPAMILGCPVLVSDLQPTQPPPARPGPTRRRAAFLLLCLALALGLAALAVPVLAPGGWTLWEAVILAAWIGLLPWVALCAGNALLGLGLRLFARDPVAAVVPGWQAAPAAPPEARTAIALCLRNEAMEAVLPPLTRLLDGLEQAGAGGRFTLWLLSDTQEPEAVAREEAAIEGFAAARAGRPIALRYRRRAMNTGFKAGNVMEFLDGAGRDYDFFLCLDADSEMSARAVLRLVATMQAEPRLAILQQLIAGRPAESGFTRLFQFGMRAGMRIWATGQAWWQGDEGPYWGHNALIRVAAFREHARLEALPDGRAILSHDQIEAVRLHAAGWAVRCVPEEEGSAEGNPPTLPDFLLRDRRWGAGNMQYFSLLRLPGLTRLGRWQLIQAILLFLSAPLWLLLLAAGVMNAATGGGATTPAGALAALLLTGWAALHAPKLLGYAELLLRPGLAAPYGGRLAVLRGAAAELAFTTLLDPISLVSKSLFLAGLAFGRRIGWAPQRREAHGVAWRDAARLLWPQTLLGVAGMAALLSAGGTAWAWGLPVLAPLLLAVPFCVATAHPGFGAGLREAGLARVPEEAPPPPQPPVSGRRISVSS</sequence>